<evidence type="ECO:0000313" key="2">
    <source>
        <dbReference type="Proteomes" id="UP001596398"/>
    </source>
</evidence>
<sequence>MTDIHSSHDLSAADALQYARTAEDAWTAGDGEACRTALAAGNDAVAAAARRATDEHLYRLVESTAEAVAAADDGVRLGADDAGNRVTRALVAVRHAANRLDPTAVADRDRMP</sequence>
<dbReference type="GeneID" id="79267529"/>
<name>A0ABD5ZQE7_9EURY</name>
<evidence type="ECO:0000313" key="1">
    <source>
        <dbReference type="EMBL" id="MFC7235831.1"/>
    </source>
</evidence>
<proteinExistence type="predicted"/>
<keyword evidence="2" id="KW-1185">Reference proteome</keyword>
<organism evidence="1 2">
    <name type="scientific">Halosegnis marinus</name>
    <dbReference type="NCBI Taxonomy" id="3034023"/>
    <lineage>
        <taxon>Archaea</taxon>
        <taxon>Methanobacteriati</taxon>
        <taxon>Methanobacteriota</taxon>
        <taxon>Stenosarchaea group</taxon>
        <taxon>Halobacteria</taxon>
        <taxon>Halobacteriales</taxon>
        <taxon>Natronomonadaceae</taxon>
        <taxon>Halosegnis</taxon>
    </lineage>
</organism>
<comment type="caution">
    <text evidence="1">The sequence shown here is derived from an EMBL/GenBank/DDBJ whole genome shotgun (WGS) entry which is preliminary data.</text>
</comment>
<reference evidence="1 2" key="1">
    <citation type="journal article" date="2019" name="Int. J. Syst. Evol. Microbiol.">
        <title>The Global Catalogue of Microorganisms (GCM) 10K type strain sequencing project: providing services to taxonomists for standard genome sequencing and annotation.</title>
        <authorList>
            <consortium name="The Broad Institute Genomics Platform"/>
            <consortium name="The Broad Institute Genome Sequencing Center for Infectious Disease"/>
            <person name="Wu L."/>
            <person name="Ma J."/>
        </authorList>
    </citation>
    <scope>NUCLEOTIDE SEQUENCE [LARGE SCALE GENOMIC DNA]</scope>
    <source>
        <strain evidence="1 2">DT85</strain>
    </source>
</reference>
<gene>
    <name evidence="1" type="ORF">ACFQJ4_10935</name>
</gene>
<dbReference type="EMBL" id="JBHTAP010000001">
    <property type="protein sequence ID" value="MFC7235831.1"/>
    <property type="molecule type" value="Genomic_DNA"/>
</dbReference>
<dbReference type="AlphaFoldDB" id="A0ABD5ZQE7"/>
<accession>A0ABD5ZQE7</accession>
<protein>
    <submittedName>
        <fullName evidence="1">Uncharacterized protein</fullName>
    </submittedName>
</protein>
<dbReference type="Proteomes" id="UP001596398">
    <property type="component" value="Unassembled WGS sequence"/>
</dbReference>
<dbReference type="RefSeq" id="WP_276233972.1">
    <property type="nucleotide sequence ID" value="NZ_CP119802.1"/>
</dbReference>